<dbReference type="RefSeq" id="WP_088582493.1">
    <property type="nucleotide sequence ID" value="NZ_CP022048.2"/>
</dbReference>
<evidence type="ECO:0000256" key="1">
    <source>
        <dbReference type="ARBA" id="ARBA00023125"/>
    </source>
</evidence>
<name>A0A1Z3U7L7_BREVE</name>
<dbReference type="SUPFAM" id="SSF46955">
    <property type="entry name" value="Putative DNA-binding domain"/>
    <property type="match status" value="1"/>
</dbReference>
<dbReference type="EMBL" id="CP022048">
    <property type="protein sequence ID" value="ASE39268.1"/>
    <property type="molecule type" value="Genomic_DNA"/>
</dbReference>
<organism evidence="3 4">
    <name type="scientific">Brevundimonas vesicularis</name>
    <name type="common">Pseudomonas vesicularis</name>
    <dbReference type="NCBI Taxonomy" id="41276"/>
    <lineage>
        <taxon>Bacteria</taxon>
        <taxon>Pseudomonadati</taxon>
        <taxon>Pseudomonadota</taxon>
        <taxon>Alphaproteobacteria</taxon>
        <taxon>Caulobacterales</taxon>
        <taxon>Caulobacteraceae</taxon>
        <taxon>Brevundimonas</taxon>
    </lineage>
</organism>
<dbReference type="Pfam" id="PF13411">
    <property type="entry name" value="MerR_1"/>
    <property type="match status" value="1"/>
</dbReference>
<dbReference type="InterPro" id="IPR009061">
    <property type="entry name" value="DNA-bd_dom_put_sf"/>
</dbReference>
<feature type="domain" description="HTH merR-type" evidence="2">
    <location>
        <begin position="12"/>
        <end position="81"/>
    </location>
</feature>
<dbReference type="KEGG" id="bvc:CEP68_06970"/>
<protein>
    <submittedName>
        <fullName evidence="3">MerR family DNA-binding transcriptional regulator</fullName>
    </submittedName>
</protein>
<sequence length="149" mass="16460">MDKSALRDTAPQLPIGELSRRTGVNIETVRYYEKIGLMPAPARSEGGHRLYGRGHLLRLNFVRRARELGFTLNEIRDLLELAEQRDLPCAEARVVAAAHLGDVRSKLAALRKMEKVLVDMVARCADGATPDCPILEALFDSEAATRPAP</sequence>
<dbReference type="InterPro" id="IPR047057">
    <property type="entry name" value="MerR_fam"/>
</dbReference>
<evidence type="ECO:0000313" key="4">
    <source>
        <dbReference type="Proteomes" id="UP000197050"/>
    </source>
</evidence>
<dbReference type="Gene3D" id="1.10.1660.10">
    <property type="match status" value="1"/>
</dbReference>
<dbReference type="PANTHER" id="PTHR30204">
    <property type="entry name" value="REDOX-CYCLING DRUG-SENSING TRANSCRIPTIONAL ACTIVATOR SOXR"/>
    <property type="match status" value="1"/>
</dbReference>
<dbReference type="GO" id="GO:0003700">
    <property type="term" value="F:DNA-binding transcription factor activity"/>
    <property type="evidence" value="ECO:0007669"/>
    <property type="project" value="InterPro"/>
</dbReference>
<dbReference type="InterPro" id="IPR000551">
    <property type="entry name" value="MerR-type_HTH_dom"/>
</dbReference>
<dbReference type="PROSITE" id="PS00552">
    <property type="entry name" value="HTH_MERR_1"/>
    <property type="match status" value="1"/>
</dbReference>
<dbReference type="PANTHER" id="PTHR30204:SF92">
    <property type="entry name" value="HTH-TYPE TRANSCRIPTIONAL REGULATOR ZNTR"/>
    <property type="match status" value="1"/>
</dbReference>
<dbReference type="GO" id="GO:0003677">
    <property type="term" value="F:DNA binding"/>
    <property type="evidence" value="ECO:0007669"/>
    <property type="project" value="UniProtKB-KW"/>
</dbReference>
<dbReference type="PRINTS" id="PR00040">
    <property type="entry name" value="HTHMERR"/>
</dbReference>
<evidence type="ECO:0000259" key="2">
    <source>
        <dbReference type="PROSITE" id="PS50937"/>
    </source>
</evidence>
<dbReference type="SMART" id="SM00422">
    <property type="entry name" value="HTH_MERR"/>
    <property type="match status" value="1"/>
</dbReference>
<gene>
    <name evidence="3" type="ORF">CEP68_06970</name>
</gene>
<proteinExistence type="predicted"/>
<dbReference type="Proteomes" id="UP000197050">
    <property type="component" value="Chromosome"/>
</dbReference>
<dbReference type="AlphaFoldDB" id="A0A1Z3U7L7"/>
<dbReference type="GeneID" id="34015514"/>
<dbReference type="CDD" id="cd04785">
    <property type="entry name" value="HTH_CadR-PbrR-like"/>
    <property type="match status" value="1"/>
</dbReference>
<accession>A0A1Z3U7L7</accession>
<dbReference type="PROSITE" id="PS50937">
    <property type="entry name" value="HTH_MERR_2"/>
    <property type="match status" value="1"/>
</dbReference>
<evidence type="ECO:0000313" key="3">
    <source>
        <dbReference type="EMBL" id="ASE39268.1"/>
    </source>
</evidence>
<keyword evidence="1 3" id="KW-0238">DNA-binding</keyword>
<reference evidence="4" key="1">
    <citation type="submission" date="2017-06" db="EMBL/GenBank/DDBJ databases">
        <title>FDA dAtabase for Regulatory Grade micrObial Sequences (FDA-ARGOS): Supporting development and validation of Infectious Disease Dx tests.</title>
        <authorList>
            <person name="Minogue T."/>
            <person name="Wolcott M."/>
            <person name="Wasieloski L."/>
            <person name="Aguilar W."/>
            <person name="Moore D."/>
            <person name="Tallon L."/>
            <person name="Sadzewicz L."/>
            <person name="Sengamalay N."/>
            <person name="Ott S."/>
            <person name="Godinez A."/>
            <person name="Nagaraj S."/>
            <person name="Nadendla S."/>
            <person name="Geyer C."/>
            <person name="Sichtig H."/>
        </authorList>
    </citation>
    <scope>NUCLEOTIDE SEQUENCE [LARGE SCALE GENOMIC DNA]</scope>
    <source>
        <strain evidence="4">FDAARGOS_289</strain>
    </source>
</reference>